<proteinExistence type="predicted"/>
<dbReference type="PRINTS" id="PR00455">
    <property type="entry name" value="HTHTETR"/>
</dbReference>
<dbReference type="InterPro" id="IPR041347">
    <property type="entry name" value="MftR_C"/>
</dbReference>
<dbReference type="InterPro" id="IPR050109">
    <property type="entry name" value="HTH-type_TetR-like_transc_reg"/>
</dbReference>
<dbReference type="GO" id="GO:0003700">
    <property type="term" value="F:DNA-binding transcription factor activity"/>
    <property type="evidence" value="ECO:0007669"/>
    <property type="project" value="TreeGrafter"/>
</dbReference>
<dbReference type="Pfam" id="PF00440">
    <property type="entry name" value="TetR_N"/>
    <property type="match status" value="1"/>
</dbReference>
<evidence type="ECO:0000256" key="1">
    <source>
        <dbReference type="ARBA" id="ARBA00023125"/>
    </source>
</evidence>
<comment type="caution">
    <text evidence="4">The sequence shown here is derived from an EMBL/GenBank/DDBJ whole genome shotgun (WGS) entry which is preliminary data.</text>
</comment>
<evidence type="ECO:0000259" key="3">
    <source>
        <dbReference type="PROSITE" id="PS50977"/>
    </source>
</evidence>
<keyword evidence="5" id="KW-1185">Reference proteome</keyword>
<dbReference type="InterPro" id="IPR009057">
    <property type="entry name" value="Homeodomain-like_sf"/>
</dbReference>
<dbReference type="RefSeq" id="WP_133740386.1">
    <property type="nucleotide sequence ID" value="NZ_SNYN01000002.1"/>
</dbReference>
<feature type="DNA-binding region" description="H-T-H motif" evidence="2">
    <location>
        <begin position="27"/>
        <end position="46"/>
    </location>
</feature>
<keyword evidence="1 2" id="KW-0238">DNA-binding</keyword>
<evidence type="ECO:0000313" key="4">
    <source>
        <dbReference type="EMBL" id="TDQ54420.1"/>
    </source>
</evidence>
<accession>A0A4R6V2Z7</accession>
<dbReference type="OrthoDB" id="3235020at2"/>
<reference evidence="4 5" key="1">
    <citation type="submission" date="2019-03" db="EMBL/GenBank/DDBJ databases">
        <title>Genomic Encyclopedia of Type Strains, Phase IV (KMG-IV): sequencing the most valuable type-strain genomes for metagenomic binning, comparative biology and taxonomic classification.</title>
        <authorList>
            <person name="Goeker M."/>
        </authorList>
    </citation>
    <scope>NUCLEOTIDE SEQUENCE [LARGE SCALE GENOMIC DNA]</scope>
    <source>
        <strain evidence="4 5">DSM 46770</strain>
    </source>
</reference>
<dbReference type="EMBL" id="SNYN01000002">
    <property type="protein sequence ID" value="TDQ54420.1"/>
    <property type="molecule type" value="Genomic_DNA"/>
</dbReference>
<dbReference type="PANTHER" id="PTHR30055">
    <property type="entry name" value="HTH-TYPE TRANSCRIPTIONAL REGULATOR RUTR"/>
    <property type="match status" value="1"/>
</dbReference>
<dbReference type="SUPFAM" id="SSF46689">
    <property type="entry name" value="Homeodomain-like"/>
    <property type="match status" value="1"/>
</dbReference>
<sequence length="230" mass="24120">MTERAGSRGVVAAALRLFDERGFEATTMDDVAVAAGVSRSTLFRRFGSKDDVVFADQEELVESVRALLDASHGDPVAAVRAAAHAVLRAYTSRPEVALRRYRLVRAHAALRDRELAMTARYQALFTQHLSRGYGDPRRLLAAEVLAAAVIAAHNHVLRAWLRDPGEGGPSPAARLEEALEFVVAGRAAPPGGSGGPVPAGGGEVLVAVYPAGASGEEVLARVRAALGGAP</sequence>
<protein>
    <submittedName>
        <fullName evidence="4">TetR family transcriptional regulator</fullName>
    </submittedName>
</protein>
<dbReference type="PANTHER" id="PTHR30055:SF226">
    <property type="entry name" value="HTH-TYPE TRANSCRIPTIONAL REGULATOR PKSA"/>
    <property type="match status" value="1"/>
</dbReference>
<dbReference type="AlphaFoldDB" id="A0A4R6V2Z7"/>
<dbReference type="Pfam" id="PF17754">
    <property type="entry name" value="TetR_C_14"/>
    <property type="match status" value="1"/>
</dbReference>
<dbReference type="Proteomes" id="UP000295281">
    <property type="component" value="Unassembled WGS sequence"/>
</dbReference>
<gene>
    <name evidence="4" type="ORF">EV190_102254</name>
</gene>
<dbReference type="PROSITE" id="PS50977">
    <property type="entry name" value="HTH_TETR_2"/>
    <property type="match status" value="1"/>
</dbReference>
<evidence type="ECO:0000256" key="2">
    <source>
        <dbReference type="PROSITE-ProRule" id="PRU00335"/>
    </source>
</evidence>
<dbReference type="Gene3D" id="1.10.10.60">
    <property type="entry name" value="Homeodomain-like"/>
    <property type="match status" value="1"/>
</dbReference>
<evidence type="ECO:0000313" key="5">
    <source>
        <dbReference type="Proteomes" id="UP000295281"/>
    </source>
</evidence>
<name>A0A4R6V2Z7_9ACTN</name>
<dbReference type="Gene3D" id="1.10.357.10">
    <property type="entry name" value="Tetracycline Repressor, domain 2"/>
    <property type="match status" value="1"/>
</dbReference>
<organism evidence="4 5">
    <name type="scientific">Actinorugispora endophytica</name>
    <dbReference type="NCBI Taxonomy" id="1605990"/>
    <lineage>
        <taxon>Bacteria</taxon>
        <taxon>Bacillati</taxon>
        <taxon>Actinomycetota</taxon>
        <taxon>Actinomycetes</taxon>
        <taxon>Streptosporangiales</taxon>
        <taxon>Nocardiopsidaceae</taxon>
        <taxon>Actinorugispora</taxon>
    </lineage>
</organism>
<dbReference type="InterPro" id="IPR001647">
    <property type="entry name" value="HTH_TetR"/>
</dbReference>
<feature type="domain" description="HTH tetR-type" evidence="3">
    <location>
        <begin position="4"/>
        <end position="64"/>
    </location>
</feature>
<dbReference type="GO" id="GO:0000976">
    <property type="term" value="F:transcription cis-regulatory region binding"/>
    <property type="evidence" value="ECO:0007669"/>
    <property type="project" value="TreeGrafter"/>
</dbReference>